<dbReference type="InterPro" id="IPR020472">
    <property type="entry name" value="WD40_PAC1"/>
</dbReference>
<dbReference type="PANTHER" id="PTHR19862:SF14">
    <property type="entry name" value="WD REPEAT-CONTAINING PROTEIN 48"/>
    <property type="match status" value="1"/>
</dbReference>
<dbReference type="InterPro" id="IPR019775">
    <property type="entry name" value="WD40_repeat_CS"/>
</dbReference>
<evidence type="ECO:0000256" key="3">
    <source>
        <dbReference type="ARBA" id="ARBA00022737"/>
    </source>
</evidence>
<dbReference type="PRINTS" id="PR00320">
    <property type="entry name" value="GPROTEINBRPT"/>
</dbReference>
<comment type="similarity">
    <text evidence="1">Belongs to the WD repeat WDR48 family.</text>
</comment>
<feature type="region of interest" description="Disordered" evidence="5">
    <location>
        <begin position="519"/>
        <end position="549"/>
    </location>
</feature>
<keyword evidence="7" id="KW-1185">Reference proteome</keyword>
<feature type="region of interest" description="Disordered" evidence="5">
    <location>
        <begin position="339"/>
        <end position="371"/>
    </location>
</feature>
<dbReference type="PROSITE" id="PS00678">
    <property type="entry name" value="WD_REPEATS_1"/>
    <property type="match status" value="2"/>
</dbReference>
<keyword evidence="2 4" id="KW-0853">WD repeat</keyword>
<comment type="caution">
    <text evidence="6">The sequence shown here is derived from an EMBL/GenBank/DDBJ whole genome shotgun (WGS) entry which is preliminary data.</text>
</comment>
<dbReference type="Proteomes" id="UP001431209">
    <property type="component" value="Unassembled WGS sequence"/>
</dbReference>
<evidence type="ECO:0000256" key="1">
    <source>
        <dbReference type="ARBA" id="ARBA00006917"/>
    </source>
</evidence>
<feature type="repeat" description="WD" evidence="4">
    <location>
        <begin position="157"/>
        <end position="198"/>
    </location>
</feature>
<dbReference type="EMBL" id="JAOPGA020001439">
    <property type="protein sequence ID" value="KAL0488482.1"/>
    <property type="molecule type" value="Genomic_DNA"/>
</dbReference>
<dbReference type="SUPFAM" id="SSF50978">
    <property type="entry name" value="WD40 repeat-like"/>
    <property type="match status" value="1"/>
</dbReference>
<dbReference type="Gene3D" id="2.130.10.10">
    <property type="entry name" value="YVTN repeat-like/Quinoprotein amine dehydrogenase"/>
    <property type="match status" value="2"/>
</dbReference>
<reference evidence="6 7" key="1">
    <citation type="submission" date="2024-03" db="EMBL/GenBank/DDBJ databases">
        <title>The Acrasis kona genome and developmental transcriptomes reveal deep origins of eukaryotic multicellular pathways.</title>
        <authorList>
            <person name="Sheikh S."/>
            <person name="Fu C.-J."/>
            <person name="Brown M.W."/>
            <person name="Baldauf S.L."/>
        </authorList>
    </citation>
    <scope>NUCLEOTIDE SEQUENCE [LARGE SCALE GENOMIC DNA]</scope>
    <source>
        <strain evidence="6 7">ATCC MYA-3509</strain>
    </source>
</reference>
<name>A0AAW2ZIL6_9EUKA</name>
<feature type="repeat" description="WD" evidence="4">
    <location>
        <begin position="105"/>
        <end position="140"/>
    </location>
</feature>
<dbReference type="InterPro" id="IPR021772">
    <property type="entry name" value="WDR48/Bun107"/>
</dbReference>
<proteinExistence type="inferred from homology"/>
<dbReference type="AlphaFoldDB" id="A0AAW2ZIL6"/>
<organism evidence="6 7">
    <name type="scientific">Acrasis kona</name>
    <dbReference type="NCBI Taxonomy" id="1008807"/>
    <lineage>
        <taxon>Eukaryota</taxon>
        <taxon>Discoba</taxon>
        <taxon>Heterolobosea</taxon>
        <taxon>Tetramitia</taxon>
        <taxon>Eutetramitia</taxon>
        <taxon>Acrasidae</taxon>
        <taxon>Acrasis</taxon>
    </lineage>
</organism>
<evidence type="ECO:0000256" key="5">
    <source>
        <dbReference type="SAM" id="MobiDB-lite"/>
    </source>
</evidence>
<feature type="repeat" description="WD" evidence="4">
    <location>
        <begin position="63"/>
        <end position="104"/>
    </location>
</feature>
<dbReference type="PROSITE" id="PS50082">
    <property type="entry name" value="WD_REPEATS_2"/>
    <property type="match status" value="5"/>
</dbReference>
<dbReference type="InterPro" id="IPR001680">
    <property type="entry name" value="WD40_rpt"/>
</dbReference>
<dbReference type="GO" id="GO:0000724">
    <property type="term" value="P:double-strand break repair via homologous recombination"/>
    <property type="evidence" value="ECO:0007669"/>
    <property type="project" value="TreeGrafter"/>
</dbReference>
<evidence type="ECO:0000313" key="7">
    <source>
        <dbReference type="Proteomes" id="UP001431209"/>
    </source>
</evidence>
<dbReference type="InterPro" id="IPR051246">
    <property type="entry name" value="WDR48"/>
</dbReference>
<dbReference type="InterPro" id="IPR015943">
    <property type="entry name" value="WD40/YVTN_repeat-like_dom_sf"/>
</dbReference>
<evidence type="ECO:0000256" key="2">
    <source>
        <dbReference type="ARBA" id="ARBA00022574"/>
    </source>
</evidence>
<feature type="repeat" description="WD" evidence="4">
    <location>
        <begin position="19"/>
        <end position="60"/>
    </location>
</feature>
<dbReference type="Pfam" id="PF00400">
    <property type="entry name" value="WD40"/>
    <property type="match status" value="6"/>
</dbReference>
<protein>
    <submittedName>
        <fullName evidence="6">WD repeat-containing protein</fullName>
    </submittedName>
</protein>
<feature type="repeat" description="WD" evidence="4">
    <location>
        <begin position="199"/>
        <end position="240"/>
    </location>
</feature>
<dbReference type="CDD" id="cd00200">
    <property type="entry name" value="WD40"/>
    <property type="match status" value="1"/>
</dbReference>
<accession>A0AAW2ZIL6</accession>
<dbReference type="PANTHER" id="PTHR19862">
    <property type="entry name" value="WD REPEAT-CONTAINING PROTEIN 48"/>
    <property type="match status" value="1"/>
</dbReference>
<evidence type="ECO:0000313" key="6">
    <source>
        <dbReference type="EMBL" id="KAL0488482.1"/>
    </source>
</evidence>
<dbReference type="GO" id="GO:0043130">
    <property type="term" value="F:ubiquitin binding"/>
    <property type="evidence" value="ECO:0007669"/>
    <property type="project" value="TreeGrafter"/>
</dbReference>
<sequence length="742" mass="83751">MRGASISLQLQYNCNERSKSGHRFGINKICITRTGETIITAGRDGTIKLWNATSEEQELRCSLDNHIDWVNDMMLLRDDKTLISCSSDNTIMLWDIERHEHQTTMRAHVDYAKCLSMASKSQKSFASGGLDGCIYIWDVERLASTTPTNTYAPRLNGKAQKQSIYSIAMNAAGSVLASGSTDKYVRAFDTRSNACLFKLRGHQDNVRSVMMNDEGNILVSGSSDNTVKYWDLRQQRCLHTYYGHDDSVWTLSSLVEGEVDRFVSGGRDKNVVLVDVKKNEASTLLCTNQPVLSICLTPDESSLWISTTSNSISQWDLIEPADTRARRSSYSSSFTLPTGSSMMMKKKKNKQSVSSVASNHDDPSHQEDSQQPFVEAVPKKQIFGSPAIIETHILNNKTQVLARDDAGNVTLWDVTKGSLIKNYGIVDFREQIDNLFEMQAVQNWFAVQNKLGCLEIALECPQCFNAEVYARDAGFESASSEDTSKLCARHDCLFAIVNFGTCLLRSIFLDWISKHHQRAKQQQKTRTTDTDESTLSSDSSDDDDDDDRHVVNQEQGFKFNVDASVQVVIHYEKSQDARLLPIKKSIHDLDQVSPVRDVPGWLYDAVRTGKAPEQKVDPNIIGFYLESCDPKLCNLPSQSRRLLTRRLMRIKNIAAHVIKAGNIQLPSRAEFEKQRLEYEKKKNATAKHVETKEGDVAPEEYLEILCNDRVLDPLHNLGIANVFYRDPNSSVTKMNYRRRYPV</sequence>
<evidence type="ECO:0000256" key="4">
    <source>
        <dbReference type="PROSITE-ProRule" id="PRU00221"/>
    </source>
</evidence>
<dbReference type="Pfam" id="PF11816">
    <property type="entry name" value="DUF3337"/>
    <property type="match status" value="1"/>
</dbReference>
<dbReference type="SMART" id="SM00320">
    <property type="entry name" value="WD40"/>
    <property type="match status" value="7"/>
</dbReference>
<dbReference type="InterPro" id="IPR036322">
    <property type="entry name" value="WD40_repeat_dom_sf"/>
</dbReference>
<gene>
    <name evidence="6" type="ORF">AKO1_015647</name>
</gene>
<feature type="compositionally biased region" description="Basic and acidic residues" evidence="5">
    <location>
        <begin position="359"/>
        <end position="368"/>
    </location>
</feature>
<dbReference type="PROSITE" id="PS50294">
    <property type="entry name" value="WD_REPEATS_REGION"/>
    <property type="match status" value="3"/>
</dbReference>
<keyword evidence="3" id="KW-0677">Repeat</keyword>